<proteinExistence type="predicted"/>
<dbReference type="EMBL" id="MU006226">
    <property type="protein sequence ID" value="KAF2826326.1"/>
    <property type="molecule type" value="Genomic_DNA"/>
</dbReference>
<gene>
    <name evidence="1" type="ORF">CC86DRAFT_417410</name>
</gene>
<name>A0A6A6ZZQ2_9PLEO</name>
<dbReference type="OrthoDB" id="3748578at2759"/>
<reference evidence="1" key="1">
    <citation type="journal article" date="2020" name="Stud. Mycol.">
        <title>101 Dothideomycetes genomes: a test case for predicting lifestyles and emergence of pathogens.</title>
        <authorList>
            <person name="Haridas S."/>
            <person name="Albert R."/>
            <person name="Binder M."/>
            <person name="Bloem J."/>
            <person name="Labutti K."/>
            <person name="Salamov A."/>
            <person name="Andreopoulos B."/>
            <person name="Baker S."/>
            <person name="Barry K."/>
            <person name="Bills G."/>
            <person name="Bluhm B."/>
            <person name="Cannon C."/>
            <person name="Castanera R."/>
            <person name="Culley D."/>
            <person name="Daum C."/>
            <person name="Ezra D."/>
            <person name="Gonzalez J."/>
            <person name="Henrissat B."/>
            <person name="Kuo A."/>
            <person name="Liang C."/>
            <person name="Lipzen A."/>
            <person name="Lutzoni F."/>
            <person name="Magnuson J."/>
            <person name="Mondo S."/>
            <person name="Nolan M."/>
            <person name="Ohm R."/>
            <person name="Pangilinan J."/>
            <person name="Park H.-J."/>
            <person name="Ramirez L."/>
            <person name="Alfaro M."/>
            <person name="Sun H."/>
            <person name="Tritt A."/>
            <person name="Yoshinaga Y."/>
            <person name="Zwiers L.-H."/>
            <person name="Turgeon B."/>
            <person name="Goodwin S."/>
            <person name="Spatafora J."/>
            <person name="Crous P."/>
            <person name="Grigoriev I."/>
        </authorList>
    </citation>
    <scope>NUCLEOTIDE SEQUENCE</scope>
    <source>
        <strain evidence="1">CBS 113818</strain>
    </source>
</reference>
<keyword evidence="2" id="KW-1185">Reference proteome</keyword>
<dbReference type="Proteomes" id="UP000799424">
    <property type="component" value="Unassembled WGS sequence"/>
</dbReference>
<accession>A0A6A6ZZQ2</accession>
<evidence type="ECO:0000313" key="1">
    <source>
        <dbReference type="EMBL" id="KAF2826326.1"/>
    </source>
</evidence>
<organism evidence="1 2">
    <name type="scientific">Ophiobolus disseminans</name>
    <dbReference type="NCBI Taxonomy" id="1469910"/>
    <lineage>
        <taxon>Eukaryota</taxon>
        <taxon>Fungi</taxon>
        <taxon>Dikarya</taxon>
        <taxon>Ascomycota</taxon>
        <taxon>Pezizomycotina</taxon>
        <taxon>Dothideomycetes</taxon>
        <taxon>Pleosporomycetidae</taxon>
        <taxon>Pleosporales</taxon>
        <taxon>Pleosporineae</taxon>
        <taxon>Phaeosphaeriaceae</taxon>
        <taxon>Ophiobolus</taxon>
    </lineage>
</organism>
<sequence>TTSDGNLVNEDTGDWLVLATHPHDTEHREIAAQKGRIIPQGPVISLPEAKNGATGLDNPRARKPLMRLLRNKFSGSDRPLTEAEDPVVLARKKLRSDFADRRAKGGKVDTKVLGEIQNHYALQIGQSLRGDWFEHALVEHEFWLELLDKVSKMGPE</sequence>
<evidence type="ECO:0000313" key="2">
    <source>
        <dbReference type="Proteomes" id="UP000799424"/>
    </source>
</evidence>
<dbReference type="AlphaFoldDB" id="A0A6A6ZZQ2"/>
<feature type="non-terminal residue" evidence="1">
    <location>
        <position position="1"/>
    </location>
</feature>
<protein>
    <submittedName>
        <fullName evidence="1">Uncharacterized protein</fullName>
    </submittedName>
</protein>